<accession>W2UZ30</accession>
<dbReference type="EMBL" id="AXCJ01000005">
    <property type="protein sequence ID" value="ETO91391.1"/>
    <property type="molecule type" value="Genomic_DNA"/>
</dbReference>
<reference evidence="2 3" key="1">
    <citation type="journal article" date="2013" name="PLoS ONE">
        <title>Bacterial endosymbiosis in a chordate host: long-term co-evolution and conservation of secondary metabolism.</title>
        <authorList>
            <person name="Kwan J.C."/>
            <person name="Schmidt E.W."/>
        </authorList>
    </citation>
    <scope>NUCLEOTIDE SEQUENCE [LARGE SCALE GENOMIC DNA]</scope>
    <source>
        <strain evidence="3">L6</strain>
    </source>
</reference>
<keyword evidence="3" id="KW-1185">Reference proteome</keyword>
<proteinExistence type="predicted"/>
<dbReference type="Proteomes" id="UP000018951">
    <property type="component" value="Unassembled WGS sequence"/>
</dbReference>
<evidence type="ECO:0000313" key="3">
    <source>
        <dbReference type="Proteomes" id="UP000018951"/>
    </source>
</evidence>
<evidence type="ECO:0000313" key="2">
    <source>
        <dbReference type="EMBL" id="ETO91391.1"/>
    </source>
</evidence>
<evidence type="ECO:0000256" key="1">
    <source>
        <dbReference type="SAM" id="Phobius"/>
    </source>
</evidence>
<keyword evidence="1" id="KW-0812">Transmembrane</keyword>
<dbReference type="AlphaFoldDB" id="W2UZ30"/>
<comment type="caution">
    <text evidence="2">The sequence shown here is derived from an EMBL/GenBank/DDBJ whole genome shotgun (WGS) entry which is preliminary data.</text>
</comment>
<feature type="transmembrane region" description="Helical" evidence="1">
    <location>
        <begin position="6"/>
        <end position="24"/>
    </location>
</feature>
<keyword evidence="1" id="KW-0472">Membrane</keyword>
<sequence>MRYTYLIFFLILILVLFLFLEYIIERIKAKRQQKYEEESDEKYHENKKRIIKENQSRYLNHISNIQQSNQDIQNIKIDKPIGKWTQFILSQRTHYFRNLKNTISQQRQSNQKIGLWQAIVEAKSSIFQGREKGRSK</sequence>
<gene>
    <name evidence="2" type="ORF">P857_306</name>
</gene>
<name>W2UZ30_9RICK</name>
<protein>
    <recommendedName>
        <fullName evidence="4">Transmembrane protein</fullName>
    </recommendedName>
</protein>
<keyword evidence="1" id="KW-1133">Transmembrane helix</keyword>
<evidence type="ECO:0008006" key="4">
    <source>
        <dbReference type="Google" id="ProtNLM"/>
    </source>
</evidence>
<organism evidence="2 3">
    <name type="scientific">Candidatus Xenolissoclinum pacificiensis L6</name>
    <dbReference type="NCBI Taxonomy" id="1401685"/>
    <lineage>
        <taxon>Bacteria</taxon>
        <taxon>Pseudomonadati</taxon>
        <taxon>Pseudomonadota</taxon>
        <taxon>Alphaproteobacteria</taxon>
        <taxon>Rickettsiales</taxon>
        <taxon>Anaplasmataceae</taxon>
        <taxon>Candidatus Xenolissoclinum</taxon>
    </lineage>
</organism>